<dbReference type="PANTHER" id="PTHR45615">
    <property type="entry name" value="MYOSIN HEAVY CHAIN, NON-MUSCLE"/>
    <property type="match status" value="1"/>
</dbReference>
<proteinExistence type="predicted"/>
<feature type="region of interest" description="Disordered" evidence="1">
    <location>
        <begin position="285"/>
        <end position="316"/>
    </location>
</feature>
<dbReference type="WBParaSite" id="maker-unitig_39843-snap-gene-0.2-mRNA-1">
    <property type="protein sequence ID" value="maker-unitig_39843-snap-gene-0.2-mRNA-1"/>
    <property type="gene ID" value="maker-unitig_39843-snap-gene-0.2"/>
</dbReference>
<sequence>NGLAAAERRHRLRRWRRRYSRRRQCWSRRRRGANGDELDRLRAKEQALSAEISRLREAESKAKLGLMEAETSLHNLRQEKSRLEAQLNSLRQAEDESQRLHQEPRRGLGEASRRRTAGRAAAPQLDDERAALRNAESTLKALTAEKEAAMLELEDLRAQLASTLRSVRSFCPATRPRRAIFNRSCAPWPRSGSAQRAGEAEIAAGRTPDRRAGGGASESEGAIRCSGGGSTRNWRIDQRTKRAGARNTTRIAASLELYKTELDELKKESAKEAEALKAEKDSLAAEAAKLRSSAKATEDELQAREVGAQRFANSEN</sequence>
<reference evidence="3" key="1">
    <citation type="submission" date="2016-11" db="UniProtKB">
        <authorList>
            <consortium name="WormBaseParasite"/>
        </authorList>
    </citation>
    <scope>IDENTIFICATION</scope>
</reference>
<organism evidence="2 3">
    <name type="scientific">Macrostomum lignano</name>
    <dbReference type="NCBI Taxonomy" id="282301"/>
    <lineage>
        <taxon>Eukaryota</taxon>
        <taxon>Metazoa</taxon>
        <taxon>Spiralia</taxon>
        <taxon>Lophotrochozoa</taxon>
        <taxon>Platyhelminthes</taxon>
        <taxon>Rhabditophora</taxon>
        <taxon>Macrostomorpha</taxon>
        <taxon>Macrostomida</taxon>
        <taxon>Macrostomidae</taxon>
        <taxon>Macrostomum</taxon>
    </lineage>
</organism>
<name>A0A1I8FLH5_9PLAT</name>
<evidence type="ECO:0000256" key="1">
    <source>
        <dbReference type="SAM" id="MobiDB-lite"/>
    </source>
</evidence>
<dbReference type="PANTHER" id="PTHR45615:SF66">
    <property type="entry name" value="CARD DOMAIN-CONTAINING PROTEIN"/>
    <property type="match status" value="1"/>
</dbReference>
<accession>A0A1I8FLH5</accession>
<dbReference type="Proteomes" id="UP000095280">
    <property type="component" value="Unplaced"/>
</dbReference>
<evidence type="ECO:0000313" key="3">
    <source>
        <dbReference type="WBParaSite" id="maker-unitig_39843-snap-gene-0.2-mRNA-1"/>
    </source>
</evidence>
<feature type="region of interest" description="Disordered" evidence="1">
    <location>
        <begin position="91"/>
        <end position="127"/>
    </location>
</feature>
<evidence type="ECO:0000313" key="2">
    <source>
        <dbReference type="Proteomes" id="UP000095280"/>
    </source>
</evidence>
<feature type="region of interest" description="Disordered" evidence="1">
    <location>
        <begin position="185"/>
        <end position="246"/>
    </location>
</feature>
<protein>
    <submittedName>
        <fullName evidence="3">Myosin_tail_1 domain-containing protein</fullName>
    </submittedName>
</protein>
<feature type="compositionally biased region" description="Basic and acidic residues" evidence="1">
    <location>
        <begin position="92"/>
        <end position="113"/>
    </location>
</feature>
<dbReference type="AlphaFoldDB" id="A0A1I8FLH5"/>
<keyword evidence="2" id="KW-1185">Reference proteome</keyword>